<accession>A0A6J5U2I6</accession>
<organism evidence="2 3">
    <name type="scientific">Prunus armeniaca</name>
    <name type="common">Apricot</name>
    <name type="synonym">Armeniaca vulgaris</name>
    <dbReference type="NCBI Taxonomy" id="36596"/>
    <lineage>
        <taxon>Eukaryota</taxon>
        <taxon>Viridiplantae</taxon>
        <taxon>Streptophyta</taxon>
        <taxon>Embryophyta</taxon>
        <taxon>Tracheophyta</taxon>
        <taxon>Spermatophyta</taxon>
        <taxon>Magnoliopsida</taxon>
        <taxon>eudicotyledons</taxon>
        <taxon>Gunneridae</taxon>
        <taxon>Pentapetalae</taxon>
        <taxon>rosids</taxon>
        <taxon>fabids</taxon>
        <taxon>Rosales</taxon>
        <taxon>Rosaceae</taxon>
        <taxon>Amygdaloideae</taxon>
        <taxon>Amygdaleae</taxon>
        <taxon>Prunus</taxon>
    </lineage>
</organism>
<name>A0A6J5U2I6_PRUAR</name>
<reference evidence="2 3" key="1">
    <citation type="submission" date="2020-05" db="EMBL/GenBank/DDBJ databases">
        <authorList>
            <person name="Campoy J."/>
            <person name="Schneeberger K."/>
            <person name="Spophaly S."/>
        </authorList>
    </citation>
    <scope>NUCLEOTIDE SEQUENCE [LARGE SCALE GENOMIC DNA]</scope>
    <source>
        <strain evidence="2">PruArmRojPasFocal</strain>
    </source>
</reference>
<protein>
    <submittedName>
        <fullName evidence="2">Uncharacterized protein</fullName>
    </submittedName>
</protein>
<evidence type="ECO:0000313" key="3">
    <source>
        <dbReference type="Proteomes" id="UP000507222"/>
    </source>
</evidence>
<feature type="region of interest" description="Disordered" evidence="1">
    <location>
        <begin position="123"/>
        <end position="148"/>
    </location>
</feature>
<dbReference type="Proteomes" id="UP000507222">
    <property type="component" value="Unassembled WGS sequence"/>
</dbReference>
<evidence type="ECO:0000256" key="1">
    <source>
        <dbReference type="SAM" id="MobiDB-lite"/>
    </source>
</evidence>
<dbReference type="EMBL" id="CAEKDK010000002">
    <property type="protein sequence ID" value="CAB4269847.1"/>
    <property type="molecule type" value="Genomic_DNA"/>
</dbReference>
<sequence>MPPPSLREAVDGCDIFTFCQQLRAASALSDSFALDVSFVRICRDFLLFFPPHTPPPLVHSNSLLDKQMYYRGSFPTRTERSPYQTLSRWTSHWPHKLYTSSMKGFPVYAPVPPHPSEITAPPCHQHGCPPHRHDNTSTATPYPLRVDA</sequence>
<evidence type="ECO:0000313" key="2">
    <source>
        <dbReference type="EMBL" id="CAB4269847.1"/>
    </source>
</evidence>
<gene>
    <name evidence="2" type="ORF">CURHAP_LOCUS15658</name>
</gene>
<proteinExistence type="predicted"/>
<dbReference type="AlphaFoldDB" id="A0A6J5U2I6"/>